<dbReference type="EMBL" id="WAEL01000003">
    <property type="protein sequence ID" value="NID10759.1"/>
    <property type="molecule type" value="Genomic_DNA"/>
</dbReference>
<feature type="transmembrane region" description="Helical" evidence="1">
    <location>
        <begin position="120"/>
        <end position="137"/>
    </location>
</feature>
<keyword evidence="1" id="KW-1133">Transmembrane helix</keyword>
<keyword evidence="1" id="KW-0812">Transmembrane</keyword>
<sequence>MSVSSLRPTRPADWWVACIILLLATVFYTAIIRYAINVPQVDDFLYIDSIRRIFTEGTPFAEQLRLLVEQHNDHRILLSRLIVLGDYWLEDQVNYRTLTLLGSLSVACLLWQVYRLFRQAGVAAWLVLPVALLLFQPSYQEDVWWVLCLLQHTLTLLLMFLVFRLITRPARSAQVGALALGGLVLYSNSNGLFLWIAVVVLLLLSRQWRWSLIWIVTGLVLIGLYFGVNYNFVAKGSLAAVARHPGWVVKSIVSFMGSAVYFDQRRWLLLPGQWLVLGLGAVVLLVIIGSWVRLFLTMNRPISPAIIPLLGIGLVLLGSGVAAALVRSDGSLMIIDRYQLYAVWCLIVLYGLLVMQLTGGARLIVAWLGIGVAAWFWLNAWLYYGPQLADRYNRQVAEGMALKQYRYSVMSQLFGRDPYWQKGWEQAMKQGIYQVPDLPEIRGVETALQASPVLDSTTVFVTESRLLSYLNTDALFLEQTAIPTPNFLYLQSETNRYVLPAQRMPKPIMKPWLADKGVKSFVLPVMLKPGTYRIGWVRYAANGWQATLTQTQLQLPIN</sequence>
<dbReference type="Proteomes" id="UP000606008">
    <property type="component" value="Unassembled WGS sequence"/>
</dbReference>
<feature type="transmembrane region" description="Helical" evidence="1">
    <location>
        <begin position="12"/>
        <end position="36"/>
    </location>
</feature>
<feature type="transmembrane region" description="Helical" evidence="1">
    <location>
        <begin position="274"/>
        <end position="296"/>
    </location>
</feature>
<feature type="transmembrane region" description="Helical" evidence="1">
    <location>
        <begin position="364"/>
        <end position="384"/>
    </location>
</feature>
<name>A0ABX0QEX4_9BACT</name>
<reference evidence="2" key="1">
    <citation type="submission" date="2024-05" db="EMBL/GenBank/DDBJ databases">
        <authorList>
            <person name="Jung D.-H."/>
        </authorList>
    </citation>
    <scope>NUCLEOTIDE SEQUENCE</scope>
    <source>
        <strain evidence="2">JA-25</strain>
    </source>
</reference>
<evidence type="ECO:0000313" key="3">
    <source>
        <dbReference type="Proteomes" id="UP000606008"/>
    </source>
</evidence>
<feature type="transmembrane region" description="Helical" evidence="1">
    <location>
        <begin position="210"/>
        <end position="228"/>
    </location>
</feature>
<comment type="caution">
    <text evidence="2">The sequence shown here is derived from an EMBL/GenBank/DDBJ whole genome shotgun (WGS) entry which is preliminary data.</text>
</comment>
<organism evidence="2 3">
    <name type="scientific">Fibrivirga algicola</name>
    <dbReference type="NCBI Taxonomy" id="2950420"/>
    <lineage>
        <taxon>Bacteria</taxon>
        <taxon>Pseudomonadati</taxon>
        <taxon>Bacteroidota</taxon>
        <taxon>Cytophagia</taxon>
        <taxon>Cytophagales</taxon>
        <taxon>Spirosomataceae</taxon>
        <taxon>Fibrivirga</taxon>
    </lineage>
</organism>
<evidence type="ECO:0008006" key="4">
    <source>
        <dbReference type="Google" id="ProtNLM"/>
    </source>
</evidence>
<feature type="transmembrane region" description="Helical" evidence="1">
    <location>
        <begin position="302"/>
        <end position="326"/>
    </location>
</feature>
<keyword evidence="1" id="KW-0472">Membrane</keyword>
<feature type="transmembrane region" description="Helical" evidence="1">
    <location>
        <begin position="338"/>
        <end position="358"/>
    </location>
</feature>
<evidence type="ECO:0000256" key="1">
    <source>
        <dbReference type="SAM" id="Phobius"/>
    </source>
</evidence>
<dbReference type="RefSeq" id="WP_085411152.1">
    <property type="nucleotide sequence ID" value="NZ_WAEL01000003.1"/>
</dbReference>
<accession>A0ABX0QEX4</accession>
<evidence type="ECO:0000313" key="2">
    <source>
        <dbReference type="EMBL" id="NID10759.1"/>
    </source>
</evidence>
<gene>
    <name evidence="2" type="ORF">F7231_11315</name>
</gene>
<protein>
    <recommendedName>
        <fullName evidence="4">Glycosyltransferase RgtA/B/C/D-like domain-containing protein</fullName>
    </recommendedName>
</protein>
<proteinExistence type="predicted"/>
<keyword evidence="3" id="KW-1185">Reference proteome</keyword>
<feature type="transmembrane region" description="Helical" evidence="1">
    <location>
        <begin position="143"/>
        <end position="163"/>
    </location>
</feature>
<feature type="transmembrane region" description="Helical" evidence="1">
    <location>
        <begin position="175"/>
        <end position="204"/>
    </location>
</feature>